<proteinExistence type="predicted"/>
<evidence type="ECO:0000313" key="3">
    <source>
        <dbReference type="EMBL" id="KMO83658.1"/>
    </source>
</evidence>
<organism evidence="3 4">
    <name type="scientific">Mycolicibacterium chlorophenolicum</name>
    <dbReference type="NCBI Taxonomy" id="37916"/>
    <lineage>
        <taxon>Bacteria</taxon>
        <taxon>Bacillati</taxon>
        <taxon>Actinomycetota</taxon>
        <taxon>Actinomycetes</taxon>
        <taxon>Mycobacteriales</taxon>
        <taxon>Mycobacteriaceae</taxon>
        <taxon>Mycolicibacterium</taxon>
    </lineage>
</organism>
<name>A0A0J6WNJ9_9MYCO</name>
<keyword evidence="2" id="KW-0472">Membrane</keyword>
<protein>
    <submittedName>
        <fullName evidence="3">Uncharacterized protein</fullName>
    </submittedName>
</protein>
<feature type="region of interest" description="Disordered" evidence="1">
    <location>
        <begin position="136"/>
        <end position="155"/>
    </location>
</feature>
<dbReference type="EMBL" id="JYNL01000003">
    <property type="protein sequence ID" value="KMO83658.1"/>
    <property type="molecule type" value="Genomic_DNA"/>
</dbReference>
<gene>
    <name evidence="3" type="ORF">MCHLDSM_00310</name>
</gene>
<evidence type="ECO:0000256" key="2">
    <source>
        <dbReference type="SAM" id="Phobius"/>
    </source>
</evidence>
<comment type="caution">
    <text evidence="3">The sequence shown here is derived from an EMBL/GenBank/DDBJ whole genome shotgun (WGS) entry which is preliminary data.</text>
</comment>
<evidence type="ECO:0000256" key="1">
    <source>
        <dbReference type="SAM" id="MobiDB-lite"/>
    </source>
</evidence>
<feature type="transmembrane region" description="Helical" evidence="2">
    <location>
        <begin position="78"/>
        <end position="98"/>
    </location>
</feature>
<sequence>MMTASWAALTIIALAAVVLFTTLGAVFVIRRVRRPALPISDEIGGISTVVRKLRKGEPMTEEEVEAARRAISDRSSPLAFCIPAGLLSLGCFYVFGSLEHLHGATPSERTFLGVFPMLTATNFIIQLLRSASLKRRLRNKSQPPKPVPQTSQHEP</sequence>
<accession>A0A0J6WNJ9</accession>
<keyword evidence="4" id="KW-1185">Reference proteome</keyword>
<dbReference type="PATRIC" id="fig|37916.4.peg.341"/>
<keyword evidence="2" id="KW-0812">Transmembrane</keyword>
<keyword evidence="2" id="KW-1133">Transmembrane helix</keyword>
<dbReference type="RefSeq" id="WP_048468564.1">
    <property type="nucleotide sequence ID" value="NZ_JYNL01000003.1"/>
</dbReference>
<dbReference type="Proteomes" id="UP000036513">
    <property type="component" value="Unassembled WGS sequence"/>
</dbReference>
<dbReference type="STRING" id="37916.MCHLDSM_00310"/>
<feature type="transmembrane region" description="Helical" evidence="2">
    <location>
        <begin position="6"/>
        <end position="29"/>
    </location>
</feature>
<reference evidence="3 4" key="1">
    <citation type="journal article" date="2015" name="Genome Biol. Evol.">
        <title>Characterization of Three Mycobacterium spp. with Potential Use in Bioremediation by Genome Sequencing and Comparative Genomics.</title>
        <authorList>
            <person name="Das S."/>
            <person name="Pettersson B.M."/>
            <person name="Behra P.R."/>
            <person name="Ramesh M."/>
            <person name="Dasgupta S."/>
            <person name="Bhattacharya A."/>
            <person name="Kirsebom L.A."/>
        </authorList>
    </citation>
    <scope>NUCLEOTIDE SEQUENCE [LARGE SCALE GENOMIC DNA]</scope>
    <source>
        <strain evidence="3 4">DSM 43826</strain>
    </source>
</reference>
<dbReference type="AlphaFoldDB" id="A0A0J6WNJ9"/>
<evidence type="ECO:0000313" key="4">
    <source>
        <dbReference type="Proteomes" id="UP000036513"/>
    </source>
</evidence>
<feature type="transmembrane region" description="Helical" evidence="2">
    <location>
        <begin position="110"/>
        <end position="128"/>
    </location>
</feature>